<evidence type="ECO:0008006" key="3">
    <source>
        <dbReference type="Google" id="ProtNLM"/>
    </source>
</evidence>
<evidence type="ECO:0000313" key="2">
    <source>
        <dbReference type="Proteomes" id="UP001569428"/>
    </source>
</evidence>
<proteinExistence type="predicted"/>
<dbReference type="SUPFAM" id="SSF52540">
    <property type="entry name" value="P-loop containing nucleoside triphosphate hydrolases"/>
    <property type="match status" value="1"/>
</dbReference>
<name>A0ABV4P484_9GAMM</name>
<gene>
    <name evidence="1" type="ORF">ACCI49_17820</name>
</gene>
<dbReference type="Proteomes" id="UP001569428">
    <property type="component" value="Unassembled WGS sequence"/>
</dbReference>
<accession>A0ABV4P484</accession>
<keyword evidence="2" id="KW-1185">Reference proteome</keyword>
<evidence type="ECO:0000313" key="1">
    <source>
        <dbReference type="EMBL" id="MFA0812775.1"/>
    </source>
</evidence>
<dbReference type="RefSeq" id="WP_371840496.1">
    <property type="nucleotide sequence ID" value="NZ_JBGMEK010000054.1"/>
</dbReference>
<comment type="caution">
    <text evidence="1">The sequence shown here is derived from an EMBL/GenBank/DDBJ whole genome shotgun (WGS) entry which is preliminary data.</text>
</comment>
<sequence>MTQSPELAGGEGFTFEGYVAAFYLSALLAEAYARGISGRIVVGVSVQQRDFGEPLDDVIVDFGDVDDNKARLSLQVKRSLTISSAKTNTDFKDIIRDSWATLTKSDFQLGLDRYGAAVGTISAAKQRELNRLCELARESQATTHFEARFLEEGNASKELKLVKACLVELLEEVKGSACTPDEIHKFLAHFVLIKFDFLHEGATDSPEAINSIKGALAAEESYKVPLVWSELVKLARDSAGKAGQFDRARLVRQLSTAARLRGANSMRQDLGKLTELAKSYVNFIPDDVGGTKLSRDKLISELDERCQRARIIQVTGLPGSGKSVLIRRSVERAMDKGSILFLKAEQLEGSSWLSFASHHGLSNTSLEALLIEIGASGTPVLFIDAIDRVDKERQGIVLDLIRTIRQSALLDQWHIITSLRDSGIEVLRNWLGEYLDDLIVETVNVNQLTDDEAESLAQEKPHLRSLLFGTAEVQSVVRRPFFAKILNQSYQADPHNQSFTPQSEVDLIEHWWERGGYNEQGQNALERQQLLLVLAGLRARQLSKPIKLSQLTSVQHIDRLKSDGVLQDARQGISMHFSHDIFFEWAFFYVLSDKGEQWVEEIKACGEPPAVARIVELVSQWEYVRGENWTSYLALTIDSEIRSQWQRAWLVGPLGNSGFETDEDQFETAVLADESNLLRKALVWFQAEKTSPNKNILNDSLPLQERQRFADLLGGPSDFSAWRRLIVFILKRISKIPQRLYPEVISIFEVWQNVFSDYDNLVSRALLQQCANWLRDLDEIEYEKMPSKKPSSWSELTNLGEFRKSLIRLLLKSSKIKSCYSEEYIQRYIKARHTQDDEFDQIIRFSHVLAQSIPESLVQLSLKYLCQELPDDQIAREEQEQHDEIKWRESVLAKPSADRTEEEQRFLDFSSPIHLSSGFSHHDWERLCIRDDFKSFYPPSPLREPFLSLFKYSPEHALKLLKSLCNHAMSAWKQLHNHSYVRGGTPLPLKLSFPWGVQEFWGSDREYLWSRGIWAPDAISSGFMALEEWCLSEIENDRPLDELIQKIVEGNESIAVLGVSSMLAVHSQTVTEVTLQLVSSPRVLMADKNRWMQEHQSSANLMGFRNKSDITHVDAIKKSNSRDIRKTDLRWLVQKSIVSNEPISEHIKETILAFKDRLPFQYEEHKKDQEIIRSLTNDSAELVELVDVNNYQICRVEGESDKVMVVHEGPSSKTPENIAKITEASEYLKISNLWIWASKFFEEKQLRNSFSIKDALITAQSADSEDLFSNSYNQCSEESLGMWRGAVAATAALVLNFKEDCSEKDLSWARNVLSRALRLPESPDSVWSTYSVIPWHPGIFVSKGLGTDLYDGTAEENATGDLISLIAHPLEIVSLAAIEEACKLWSKNPKLTWASLLLAFSMCKLPMHGRRGQAQTEYNPQPAIDIAIEFYNSGSGWPIFQLPPEAWVKINPEDERCVRRNYDEWDTYDVIDESEYWVEPDEFWKSQSAAKILDLIPYEEILQSEAKDSLLDFLAGVLEWTNQKNAPHWIKSGRRNRAATDHLLWTHALGARLGIVAGLLSLSDFQSRFLDPILNLEGDNCWSILSSFSNTYVCAYIFDARDVPNDAVVLLDLILVRLLKSSVFRRDSYRSGELTGFDQPRLVETMLFVSVERADLAARYVNGDWSEIERIIPIIDKFIRNAGWAASVMYHFLTLCERAKDNYPAEPFADQVLSIIGDGPEKLKGWNGTFIAARIAELIQHFSHRDTPMNQELAQKFLKILDMLVDMGDRRSAALQLSEAFREIRLS</sequence>
<organism evidence="1 2">
    <name type="scientific">Microbulbifer epialgicus</name>
    <dbReference type="NCBI Taxonomy" id="393907"/>
    <lineage>
        <taxon>Bacteria</taxon>
        <taxon>Pseudomonadati</taxon>
        <taxon>Pseudomonadota</taxon>
        <taxon>Gammaproteobacteria</taxon>
        <taxon>Cellvibrionales</taxon>
        <taxon>Microbulbiferaceae</taxon>
        <taxon>Microbulbifer</taxon>
    </lineage>
</organism>
<dbReference type="InterPro" id="IPR027417">
    <property type="entry name" value="P-loop_NTPase"/>
</dbReference>
<dbReference type="EMBL" id="JBGMEK010000054">
    <property type="protein sequence ID" value="MFA0812775.1"/>
    <property type="molecule type" value="Genomic_DNA"/>
</dbReference>
<reference evidence="1 2" key="1">
    <citation type="submission" date="2024-08" db="EMBL/GenBank/DDBJ databases">
        <authorList>
            <person name="Ishaq N."/>
        </authorList>
    </citation>
    <scope>NUCLEOTIDE SEQUENCE [LARGE SCALE GENOMIC DNA]</scope>
    <source>
        <strain evidence="1 2">DSM 18651</strain>
    </source>
</reference>
<protein>
    <recommendedName>
        <fullName evidence="3">ATPase family associated with various cellular activities (AAA)</fullName>
    </recommendedName>
</protein>